<reference evidence="3 4" key="1">
    <citation type="submission" date="2015-05" db="EMBL/GenBank/DDBJ databases">
        <title>Distinctive expansion of gene families associated with plant cell wall degradation and secondary metabolism in the genomes of grapevine trunk pathogens.</title>
        <authorList>
            <person name="Lawrence D.P."/>
            <person name="Travadon R."/>
            <person name="Rolshausen P.E."/>
            <person name="Baumgartner K."/>
        </authorList>
    </citation>
    <scope>NUCLEOTIDE SEQUENCE [LARGE SCALE GENOMIC DNA]</scope>
    <source>
        <strain evidence="3">DA912</strain>
    </source>
</reference>
<evidence type="ECO:0000256" key="2">
    <source>
        <dbReference type="SAM" id="SignalP"/>
    </source>
</evidence>
<evidence type="ECO:0000313" key="3">
    <source>
        <dbReference type="EMBL" id="KKY35550.1"/>
    </source>
</evidence>
<dbReference type="AlphaFoldDB" id="A0A0G2I6S4"/>
<evidence type="ECO:0000313" key="4">
    <source>
        <dbReference type="Proteomes" id="UP000034680"/>
    </source>
</evidence>
<protein>
    <submittedName>
        <fullName evidence="3">Uncharacterized protein</fullName>
    </submittedName>
</protein>
<dbReference type="EMBL" id="LCUC01000154">
    <property type="protein sequence ID" value="KKY35550.1"/>
    <property type="molecule type" value="Genomic_DNA"/>
</dbReference>
<comment type="caution">
    <text evidence="3">The sequence shown here is derived from an EMBL/GenBank/DDBJ whole genome shotgun (WGS) entry which is preliminary data.</text>
</comment>
<sequence>MMLSRVSLFLAVATFSLNGWTKYLGQWGLENVAITCPNDDSCKYNFRITRGIGTPDQFYRHTDCNFTIKTFLGRPASQVNLTDQLCKGSFDEFKVSGQWYYRGFITFRIINEVSDSWAFFGYQASQVLNANASRMLVSDCFQLNTFNDTDRPPGYAGGNGEAEIWPETEE</sequence>
<feature type="region of interest" description="Disordered" evidence="1">
    <location>
        <begin position="151"/>
        <end position="170"/>
    </location>
</feature>
<reference evidence="3 4" key="2">
    <citation type="submission" date="2015-05" db="EMBL/GenBank/DDBJ databases">
        <authorList>
            <person name="Morales-Cruz A."/>
            <person name="Amrine K.C."/>
            <person name="Cantu D."/>
        </authorList>
    </citation>
    <scope>NUCLEOTIDE SEQUENCE [LARGE SCALE GENOMIC DNA]</scope>
    <source>
        <strain evidence="3">DA912</strain>
    </source>
</reference>
<accession>A0A0G2I6S4</accession>
<gene>
    <name evidence="3" type="ORF">UCDDA912_g04459</name>
</gene>
<feature type="chain" id="PRO_5002545775" evidence="2">
    <location>
        <begin position="20"/>
        <end position="170"/>
    </location>
</feature>
<keyword evidence="4" id="KW-1185">Reference proteome</keyword>
<evidence type="ECO:0000256" key="1">
    <source>
        <dbReference type="SAM" id="MobiDB-lite"/>
    </source>
</evidence>
<organism evidence="3 4">
    <name type="scientific">Diaporthe ampelina</name>
    <dbReference type="NCBI Taxonomy" id="1214573"/>
    <lineage>
        <taxon>Eukaryota</taxon>
        <taxon>Fungi</taxon>
        <taxon>Dikarya</taxon>
        <taxon>Ascomycota</taxon>
        <taxon>Pezizomycotina</taxon>
        <taxon>Sordariomycetes</taxon>
        <taxon>Sordariomycetidae</taxon>
        <taxon>Diaporthales</taxon>
        <taxon>Diaporthaceae</taxon>
        <taxon>Diaporthe</taxon>
    </lineage>
</organism>
<proteinExistence type="predicted"/>
<dbReference type="OrthoDB" id="5179107at2759"/>
<keyword evidence="2" id="KW-0732">Signal</keyword>
<dbReference type="Proteomes" id="UP000034680">
    <property type="component" value="Unassembled WGS sequence"/>
</dbReference>
<name>A0A0G2I6S4_9PEZI</name>
<feature type="signal peptide" evidence="2">
    <location>
        <begin position="1"/>
        <end position="19"/>
    </location>
</feature>